<comment type="caution">
    <text evidence="1">The sequence shown here is derived from an EMBL/GenBank/DDBJ whole genome shotgun (WGS) entry which is preliminary data.</text>
</comment>
<organism evidence="1 2">
    <name type="scientific">Cichorium intybus</name>
    <name type="common">Chicory</name>
    <dbReference type="NCBI Taxonomy" id="13427"/>
    <lineage>
        <taxon>Eukaryota</taxon>
        <taxon>Viridiplantae</taxon>
        <taxon>Streptophyta</taxon>
        <taxon>Embryophyta</taxon>
        <taxon>Tracheophyta</taxon>
        <taxon>Spermatophyta</taxon>
        <taxon>Magnoliopsida</taxon>
        <taxon>eudicotyledons</taxon>
        <taxon>Gunneridae</taxon>
        <taxon>Pentapetalae</taxon>
        <taxon>asterids</taxon>
        <taxon>campanulids</taxon>
        <taxon>Asterales</taxon>
        <taxon>Asteraceae</taxon>
        <taxon>Cichorioideae</taxon>
        <taxon>Cichorieae</taxon>
        <taxon>Cichoriinae</taxon>
        <taxon>Cichorium</taxon>
    </lineage>
</organism>
<gene>
    <name evidence="1" type="ORF">L2E82_41258</name>
</gene>
<sequence>MRISMKVAVIGAGLCGLIAARELERESHEVVVFEKSHRLGGVWVYDPRTESDLLGVDPQREILHATIYKSLRTNSPRQIMGFSDYTFQGKEYGDPRMFPGHEEVLRYLEDFAEKFAVTKLIRFNSEVTRVDLIRSGNEFLVEWKRSGVSSSSSSTEVFDAVVVCNGHNSQPRLALDIPGMK</sequence>
<reference evidence="2" key="1">
    <citation type="journal article" date="2022" name="Mol. Ecol. Resour.">
        <title>The genomes of chicory, endive, great burdock and yacon provide insights into Asteraceae palaeo-polyploidization history and plant inulin production.</title>
        <authorList>
            <person name="Fan W."/>
            <person name="Wang S."/>
            <person name="Wang H."/>
            <person name="Wang A."/>
            <person name="Jiang F."/>
            <person name="Liu H."/>
            <person name="Zhao H."/>
            <person name="Xu D."/>
            <person name="Zhang Y."/>
        </authorList>
    </citation>
    <scope>NUCLEOTIDE SEQUENCE [LARGE SCALE GENOMIC DNA]</scope>
    <source>
        <strain evidence="2">cv. Punajuju</strain>
    </source>
</reference>
<accession>A0ACB9AN54</accession>
<reference evidence="1 2" key="2">
    <citation type="journal article" date="2022" name="Mol. Ecol. Resour.">
        <title>The genomes of chicory, endive, great burdock and yacon provide insights into Asteraceae paleo-polyploidization history and plant inulin production.</title>
        <authorList>
            <person name="Fan W."/>
            <person name="Wang S."/>
            <person name="Wang H."/>
            <person name="Wang A."/>
            <person name="Jiang F."/>
            <person name="Liu H."/>
            <person name="Zhao H."/>
            <person name="Xu D."/>
            <person name="Zhang Y."/>
        </authorList>
    </citation>
    <scope>NUCLEOTIDE SEQUENCE [LARGE SCALE GENOMIC DNA]</scope>
    <source>
        <strain evidence="2">cv. Punajuju</strain>
        <tissue evidence="1">Leaves</tissue>
    </source>
</reference>
<name>A0ACB9AN54_CICIN</name>
<evidence type="ECO:0000313" key="1">
    <source>
        <dbReference type="EMBL" id="KAI3711282.1"/>
    </source>
</evidence>
<dbReference type="Proteomes" id="UP001055811">
    <property type="component" value="Linkage Group LG07"/>
</dbReference>
<dbReference type="EMBL" id="CM042015">
    <property type="protein sequence ID" value="KAI3711282.1"/>
    <property type="molecule type" value="Genomic_DNA"/>
</dbReference>
<keyword evidence="2" id="KW-1185">Reference proteome</keyword>
<protein>
    <submittedName>
        <fullName evidence="1">Uncharacterized protein</fullName>
    </submittedName>
</protein>
<proteinExistence type="predicted"/>
<evidence type="ECO:0000313" key="2">
    <source>
        <dbReference type="Proteomes" id="UP001055811"/>
    </source>
</evidence>